<feature type="transmembrane region" description="Helical" evidence="3">
    <location>
        <begin position="207"/>
        <end position="227"/>
    </location>
</feature>
<feature type="transmembrane region" description="Helical" evidence="3">
    <location>
        <begin position="164"/>
        <end position="186"/>
    </location>
</feature>
<dbReference type="PANTHER" id="PTHR11328:SF28">
    <property type="entry name" value="MAJOR FACILITATOR SUPERFAMILY DOMAIN-CONTAINING PROTEIN 12"/>
    <property type="match status" value="1"/>
</dbReference>
<keyword evidence="5" id="KW-1185">Reference proteome</keyword>
<dbReference type="AlphaFoldDB" id="A0A7M5WWZ5"/>
<feature type="region of interest" description="Disordered" evidence="2">
    <location>
        <begin position="1"/>
        <end position="23"/>
    </location>
</feature>
<dbReference type="InterPro" id="IPR036259">
    <property type="entry name" value="MFS_trans_sf"/>
</dbReference>
<protein>
    <submittedName>
        <fullName evidence="4">Uncharacterized protein</fullName>
    </submittedName>
</protein>
<feature type="region of interest" description="Disordered" evidence="2">
    <location>
        <begin position="539"/>
        <end position="558"/>
    </location>
</feature>
<dbReference type="EnsemblMetazoa" id="CLYHEMT014084.1">
    <property type="protein sequence ID" value="CLYHEMP014084.1"/>
    <property type="gene ID" value="CLYHEMG014084"/>
</dbReference>
<dbReference type="Proteomes" id="UP000594262">
    <property type="component" value="Unplaced"/>
</dbReference>
<keyword evidence="3" id="KW-1133">Transmembrane helix</keyword>
<feature type="transmembrane region" description="Helical" evidence="3">
    <location>
        <begin position="470"/>
        <end position="490"/>
    </location>
</feature>
<evidence type="ECO:0000256" key="3">
    <source>
        <dbReference type="SAM" id="Phobius"/>
    </source>
</evidence>
<feature type="transmembrane region" description="Helical" evidence="3">
    <location>
        <begin position="386"/>
        <end position="409"/>
    </location>
</feature>
<dbReference type="SUPFAM" id="SSF103473">
    <property type="entry name" value="MFS general substrate transporter"/>
    <property type="match status" value="1"/>
</dbReference>
<keyword evidence="3" id="KW-0812">Transmembrane</keyword>
<feature type="transmembrane region" description="Helical" evidence="3">
    <location>
        <begin position="132"/>
        <end position="152"/>
    </location>
</feature>
<proteinExistence type="inferred from homology"/>
<feature type="transmembrane region" description="Helical" evidence="3">
    <location>
        <begin position="88"/>
        <end position="111"/>
    </location>
</feature>
<comment type="similarity">
    <text evidence="1">Belongs to the major facilitator superfamily.</text>
</comment>
<keyword evidence="3" id="KW-0472">Membrane</keyword>
<feature type="transmembrane region" description="Helical" evidence="3">
    <location>
        <begin position="510"/>
        <end position="533"/>
    </location>
</feature>
<evidence type="ECO:0000256" key="2">
    <source>
        <dbReference type="SAM" id="MobiDB-lite"/>
    </source>
</evidence>
<dbReference type="GO" id="GO:0015293">
    <property type="term" value="F:symporter activity"/>
    <property type="evidence" value="ECO:0007669"/>
    <property type="project" value="InterPro"/>
</dbReference>
<evidence type="ECO:0000313" key="4">
    <source>
        <dbReference type="EnsemblMetazoa" id="CLYHEMP014084.1"/>
    </source>
</evidence>
<feature type="transmembrane region" description="Helical" evidence="3">
    <location>
        <begin position="239"/>
        <end position="260"/>
    </location>
</feature>
<name>A0A7M5WWZ5_9CNID</name>
<reference evidence="4" key="1">
    <citation type="submission" date="2021-01" db="UniProtKB">
        <authorList>
            <consortium name="EnsemblMetazoa"/>
        </authorList>
    </citation>
    <scope>IDENTIFICATION</scope>
</reference>
<organism evidence="4 5">
    <name type="scientific">Clytia hemisphaerica</name>
    <dbReference type="NCBI Taxonomy" id="252671"/>
    <lineage>
        <taxon>Eukaryota</taxon>
        <taxon>Metazoa</taxon>
        <taxon>Cnidaria</taxon>
        <taxon>Hydrozoa</taxon>
        <taxon>Hydroidolina</taxon>
        <taxon>Leptothecata</taxon>
        <taxon>Obeliida</taxon>
        <taxon>Clytiidae</taxon>
        <taxon>Clytia</taxon>
    </lineage>
</organism>
<dbReference type="GO" id="GO:0008643">
    <property type="term" value="P:carbohydrate transport"/>
    <property type="evidence" value="ECO:0007669"/>
    <property type="project" value="InterPro"/>
</dbReference>
<accession>A0A7M5WWZ5</accession>
<dbReference type="InterPro" id="IPR039672">
    <property type="entry name" value="MFS_2"/>
</dbReference>
<evidence type="ECO:0000313" key="5">
    <source>
        <dbReference type="Proteomes" id="UP000594262"/>
    </source>
</evidence>
<evidence type="ECO:0000256" key="1">
    <source>
        <dbReference type="ARBA" id="ARBA00008335"/>
    </source>
</evidence>
<feature type="transmembrane region" description="Helical" evidence="3">
    <location>
        <begin position="421"/>
        <end position="443"/>
    </location>
</feature>
<dbReference type="PANTHER" id="PTHR11328">
    <property type="entry name" value="MAJOR FACILITATOR SUPERFAMILY DOMAIN-CONTAINING PROTEIN"/>
    <property type="match status" value="1"/>
</dbReference>
<dbReference type="GO" id="GO:0005886">
    <property type="term" value="C:plasma membrane"/>
    <property type="evidence" value="ECO:0007669"/>
    <property type="project" value="TreeGrafter"/>
</dbReference>
<feature type="transmembrane region" description="Helical" evidence="3">
    <location>
        <begin position="59"/>
        <end position="82"/>
    </location>
</feature>
<feature type="transmembrane region" description="Helical" evidence="3">
    <location>
        <begin position="361"/>
        <end position="379"/>
    </location>
</feature>
<feature type="transmembrane region" description="Helical" evidence="3">
    <location>
        <begin position="334"/>
        <end position="355"/>
    </location>
</feature>
<sequence>RQGHGHTPRPISEDSSSPGPSYRLETASNIQFPDQNDEPSICDRIKAFFHQLPNRQTEALVIGQTFYWMNTKFVYFFLLVHMTKDIQISHLTIGALVLFVKIFEAFLSLGLRCMQPRIKIKFYGSRKMQHGIGAVCSMVTLPLLFSSCSWFREPFSGVVRRDIFYFFMMLFYFLGVRIVGLMLELLQKSHWKVKLDSPRQSIQKCSMLNECFTDLLLFATIWLVLAIHSNKKIESNELLSIALTIMVFGIIFNILFHCIFNENHKATKHDQEDVEVIETNHEHGDETTKEKEELNNPSNDDEIPYHLARILLSKKEDISFNRILKDKEFWIRSILYIGTRCLVLVIYFYLVLYLIDSLQTSKVWIGGLLFWYIATYWLFKAVVHFMIQVLGTHICWFIGYTAIIGFSLLCGTLKPETHLTMFVTLLFLSIGINFLTEISLNWLKEYYGEGKVIEIALKEKEKKKHITLSLCEWMENISIAVFVFLIQAFIHTKYHRQSATCGKDEIILSYRYILAILPTLISTILLGIICKYVKLENPASKGNSTKSTPEKHKSQAISDEISQRLDLEEELQKSKYPDLDYIGMKLALPRIPSPIHTKV</sequence>